<dbReference type="AlphaFoldDB" id="A0A6M5YKD5"/>
<evidence type="ECO:0000313" key="3">
    <source>
        <dbReference type="Proteomes" id="UP000503447"/>
    </source>
</evidence>
<proteinExistence type="predicted"/>
<evidence type="ECO:0000256" key="1">
    <source>
        <dbReference type="SAM" id="Phobius"/>
    </source>
</evidence>
<accession>A0A6M5YKD5</accession>
<keyword evidence="1" id="KW-0812">Transmembrane</keyword>
<dbReference type="Proteomes" id="UP000503447">
    <property type="component" value="Chromosome"/>
</dbReference>
<keyword evidence="3" id="KW-1185">Reference proteome</keyword>
<feature type="transmembrane region" description="Helical" evidence="1">
    <location>
        <begin position="38"/>
        <end position="60"/>
    </location>
</feature>
<keyword evidence="1" id="KW-1133">Transmembrane helix</keyword>
<organism evidence="2 3">
    <name type="scientific">Frigoriglobus tundricola</name>
    <dbReference type="NCBI Taxonomy" id="2774151"/>
    <lineage>
        <taxon>Bacteria</taxon>
        <taxon>Pseudomonadati</taxon>
        <taxon>Planctomycetota</taxon>
        <taxon>Planctomycetia</taxon>
        <taxon>Gemmatales</taxon>
        <taxon>Gemmataceae</taxon>
        <taxon>Frigoriglobus</taxon>
    </lineage>
</organism>
<dbReference type="EMBL" id="CP053452">
    <property type="protein sequence ID" value="QJW93746.1"/>
    <property type="molecule type" value="Genomic_DNA"/>
</dbReference>
<sequence length="122" mass="12699">MSGALPGPAVCACCRCETVRQVRVVIDCERGASGAPAIVGQVASGCFKLALMVVTGIFIFSRDLIESPSRASGLRVTVPVFVCESCNGSVTTVPSIRTALGVTPEYAALLYRYPDATVGRVS</sequence>
<reference evidence="3" key="1">
    <citation type="submission" date="2020-05" db="EMBL/GenBank/DDBJ databases">
        <title>Frigoriglobus tundricola gen. nov., sp. nov., a psychrotolerant cellulolytic planctomycete of the family Gemmataceae with two divergent copies of 16S rRNA gene.</title>
        <authorList>
            <person name="Kulichevskaya I.S."/>
            <person name="Ivanova A.A."/>
            <person name="Naumoff D.G."/>
            <person name="Beletsky A.V."/>
            <person name="Rijpstra W.I.C."/>
            <person name="Sinninghe Damste J.S."/>
            <person name="Mardanov A.V."/>
            <person name="Ravin N.V."/>
            <person name="Dedysh S.N."/>
        </authorList>
    </citation>
    <scope>NUCLEOTIDE SEQUENCE [LARGE SCALE GENOMIC DNA]</scope>
    <source>
        <strain evidence="3">PL17</strain>
    </source>
</reference>
<name>A0A6M5YKD5_9BACT</name>
<protein>
    <submittedName>
        <fullName evidence="2">Uncharacterized protein</fullName>
    </submittedName>
</protein>
<evidence type="ECO:0000313" key="2">
    <source>
        <dbReference type="EMBL" id="QJW93746.1"/>
    </source>
</evidence>
<dbReference type="KEGG" id="ftj:FTUN_1257"/>
<keyword evidence="1" id="KW-0472">Membrane</keyword>
<gene>
    <name evidence="2" type="ORF">FTUN_1257</name>
</gene>